<dbReference type="GO" id="GO:0008890">
    <property type="term" value="F:glycine C-acetyltransferase activity"/>
    <property type="evidence" value="ECO:0007669"/>
    <property type="project" value="TreeGrafter"/>
</dbReference>
<keyword evidence="7" id="KW-0436">Ligase</keyword>
<feature type="compositionally biased region" description="Basic and acidic residues" evidence="5">
    <location>
        <begin position="58"/>
        <end position="67"/>
    </location>
</feature>
<gene>
    <name evidence="7" type="ORF">GBAR_LOCUS9572</name>
</gene>
<dbReference type="Pfam" id="PF00155">
    <property type="entry name" value="Aminotran_1_2"/>
    <property type="match status" value="1"/>
</dbReference>
<evidence type="ECO:0000313" key="7">
    <source>
        <dbReference type="EMBL" id="CAI8015455.1"/>
    </source>
</evidence>
<evidence type="ECO:0000256" key="4">
    <source>
        <dbReference type="ARBA" id="ARBA00023315"/>
    </source>
</evidence>
<comment type="cofactor">
    <cofactor evidence="1">
        <name>pyridoxal 5'-phosphate</name>
        <dbReference type="ChEBI" id="CHEBI:597326"/>
    </cofactor>
</comment>
<proteinExistence type="inferred from homology"/>
<evidence type="ECO:0000313" key="8">
    <source>
        <dbReference type="Proteomes" id="UP001174909"/>
    </source>
</evidence>
<dbReference type="EMBL" id="CASHTH010001444">
    <property type="protein sequence ID" value="CAI8015455.1"/>
    <property type="molecule type" value="Genomic_DNA"/>
</dbReference>
<dbReference type="Proteomes" id="UP001174909">
    <property type="component" value="Unassembled WGS sequence"/>
</dbReference>
<name>A0AA35RPN3_GEOBA</name>
<evidence type="ECO:0000256" key="1">
    <source>
        <dbReference type="ARBA" id="ARBA00001933"/>
    </source>
</evidence>
<dbReference type="InterPro" id="IPR050087">
    <property type="entry name" value="AON_synthase_class-II"/>
</dbReference>
<dbReference type="AlphaFoldDB" id="A0AA35RPN3"/>
<dbReference type="InterPro" id="IPR015424">
    <property type="entry name" value="PyrdxlP-dep_Trfase"/>
</dbReference>
<dbReference type="SUPFAM" id="SSF53383">
    <property type="entry name" value="PLP-dependent transferases"/>
    <property type="match status" value="1"/>
</dbReference>
<dbReference type="PANTHER" id="PTHR13693:SF102">
    <property type="entry name" value="2-AMINO-3-KETOBUTYRATE COENZYME A LIGASE, MITOCHONDRIAL"/>
    <property type="match status" value="1"/>
</dbReference>
<dbReference type="GO" id="GO:0005829">
    <property type="term" value="C:cytosol"/>
    <property type="evidence" value="ECO:0007669"/>
    <property type="project" value="TreeGrafter"/>
</dbReference>
<dbReference type="InterPro" id="IPR004839">
    <property type="entry name" value="Aminotransferase_I/II_large"/>
</dbReference>
<evidence type="ECO:0000259" key="6">
    <source>
        <dbReference type="Pfam" id="PF00155"/>
    </source>
</evidence>
<keyword evidence="4" id="KW-0012">Acyltransferase</keyword>
<sequence length="179" mass="19634">MTAVPASVLKRLGVEPTTRKAFQFAQEEVRTMDVGYARVRVEDQEIITQVLFNDEGRSIDTTREGERPVQGGEVQGHPQGAEVDTSTGHELIMCANNYLGLADSEEIEQAVVEGLKTHGFGMASVRFICGTQDIHKELEDKITGWFGTEATILYTSCFDANTGCSRQCSGRRTRSSATP</sequence>
<protein>
    <submittedName>
        <fullName evidence="7">2-amino-3-ketobutyrate coenzyme A ligase</fullName>
    </submittedName>
</protein>
<keyword evidence="8" id="KW-1185">Reference proteome</keyword>
<keyword evidence="3" id="KW-0808">Transferase</keyword>
<feature type="domain" description="Aminotransferase class I/classII large" evidence="6">
    <location>
        <begin position="92"/>
        <end position="168"/>
    </location>
</feature>
<accession>A0AA35RPN3</accession>
<dbReference type="GO" id="GO:0016874">
    <property type="term" value="F:ligase activity"/>
    <property type="evidence" value="ECO:0007669"/>
    <property type="project" value="UniProtKB-KW"/>
</dbReference>
<dbReference type="PANTHER" id="PTHR13693">
    <property type="entry name" value="CLASS II AMINOTRANSFERASE/8-AMINO-7-OXONONANOATE SYNTHASE"/>
    <property type="match status" value="1"/>
</dbReference>
<comment type="similarity">
    <text evidence="2">Belongs to the class-II pyridoxal-phosphate-dependent aminotransferase family.</text>
</comment>
<dbReference type="GO" id="GO:0030170">
    <property type="term" value="F:pyridoxal phosphate binding"/>
    <property type="evidence" value="ECO:0007669"/>
    <property type="project" value="InterPro"/>
</dbReference>
<dbReference type="Gene3D" id="3.40.640.10">
    <property type="entry name" value="Type I PLP-dependent aspartate aminotransferase-like (Major domain)"/>
    <property type="match status" value="1"/>
</dbReference>
<evidence type="ECO:0000256" key="2">
    <source>
        <dbReference type="ARBA" id="ARBA00008392"/>
    </source>
</evidence>
<evidence type="ECO:0000256" key="5">
    <source>
        <dbReference type="SAM" id="MobiDB-lite"/>
    </source>
</evidence>
<dbReference type="InterPro" id="IPR015421">
    <property type="entry name" value="PyrdxlP-dep_Trfase_major"/>
</dbReference>
<comment type="caution">
    <text evidence="7">The sequence shown here is derived from an EMBL/GenBank/DDBJ whole genome shotgun (WGS) entry which is preliminary data.</text>
</comment>
<reference evidence="7" key="1">
    <citation type="submission" date="2023-03" db="EMBL/GenBank/DDBJ databases">
        <authorList>
            <person name="Steffen K."/>
            <person name="Cardenas P."/>
        </authorList>
    </citation>
    <scope>NUCLEOTIDE SEQUENCE</scope>
</reference>
<feature type="region of interest" description="Disordered" evidence="5">
    <location>
        <begin position="58"/>
        <end position="82"/>
    </location>
</feature>
<organism evidence="7 8">
    <name type="scientific">Geodia barretti</name>
    <name type="common">Barrett's horny sponge</name>
    <dbReference type="NCBI Taxonomy" id="519541"/>
    <lineage>
        <taxon>Eukaryota</taxon>
        <taxon>Metazoa</taxon>
        <taxon>Porifera</taxon>
        <taxon>Demospongiae</taxon>
        <taxon>Heteroscleromorpha</taxon>
        <taxon>Tetractinellida</taxon>
        <taxon>Astrophorina</taxon>
        <taxon>Geodiidae</taxon>
        <taxon>Geodia</taxon>
    </lineage>
</organism>
<evidence type="ECO:0000256" key="3">
    <source>
        <dbReference type="ARBA" id="ARBA00022679"/>
    </source>
</evidence>